<dbReference type="GO" id="GO:0005886">
    <property type="term" value="C:plasma membrane"/>
    <property type="evidence" value="ECO:0007669"/>
    <property type="project" value="UniProtKB-SubCell"/>
</dbReference>
<dbReference type="Gene3D" id="1.10.3720.10">
    <property type="entry name" value="MetI-like"/>
    <property type="match status" value="1"/>
</dbReference>
<evidence type="ECO:0000313" key="13">
    <source>
        <dbReference type="Proteomes" id="UP000893823"/>
    </source>
</evidence>
<keyword evidence="6 8" id="KW-1133">Transmembrane helix</keyword>
<protein>
    <submittedName>
        <fullName evidence="11">Spermidine/putrescine transport system permease protein</fullName>
    </submittedName>
</protein>
<evidence type="ECO:0000313" key="11">
    <source>
        <dbReference type="EMBL" id="SDS63923.1"/>
    </source>
</evidence>
<dbReference type="Pfam" id="PF00528">
    <property type="entry name" value="BPD_transp_1"/>
    <property type="match status" value="1"/>
</dbReference>
<organism evidence="11 12">
    <name type="scientific">Agromyces flavus</name>
    <dbReference type="NCBI Taxonomy" id="589382"/>
    <lineage>
        <taxon>Bacteria</taxon>
        <taxon>Bacillati</taxon>
        <taxon>Actinomycetota</taxon>
        <taxon>Actinomycetes</taxon>
        <taxon>Micrococcales</taxon>
        <taxon>Microbacteriaceae</taxon>
        <taxon>Agromyces</taxon>
    </lineage>
</organism>
<comment type="subcellular location">
    <subcellularLocation>
        <location evidence="1 8">Cell membrane</location>
        <topology evidence="1 8">Multi-pass membrane protein</topology>
    </subcellularLocation>
</comment>
<sequence>MSGEVQAAAVLGGFSESEEVEDRRRRQRPRGRRLGLGDWLLPVYVTLAFIFLLIPIVYTFVFSFNDSIKSNIAWRGFTFDKWLNVCNVEGGAVCEAFGNSIVIGLVATVVATALGTMIAIALVRYRFRARSAISLLLFLPMATPEVVLGAGLAAQFLAVGVPKDMLTIILAHTMFCISFVVVTVKARVASLDPALEEAGRDLYGSPREVFWRITFPLLLPGIMAAALLAFALSFDDFIITNFNSGSVSTFPKYIYISASRGIPAEANVIASAVFIVALVIVVVAQVSRAARAKRLAAAAG</sequence>
<dbReference type="SUPFAM" id="SSF161098">
    <property type="entry name" value="MetI-like"/>
    <property type="match status" value="1"/>
</dbReference>
<dbReference type="PROSITE" id="PS50928">
    <property type="entry name" value="ABC_TM1"/>
    <property type="match status" value="1"/>
</dbReference>
<dbReference type="InterPro" id="IPR051789">
    <property type="entry name" value="Bact_Polyamine_Transport"/>
</dbReference>
<feature type="transmembrane region" description="Helical" evidence="8">
    <location>
        <begin position="165"/>
        <end position="188"/>
    </location>
</feature>
<comment type="similarity">
    <text evidence="2">Belongs to the binding-protein-dependent transport system permease family. CysTW subfamily.</text>
</comment>
<dbReference type="Proteomes" id="UP000893823">
    <property type="component" value="Unassembled WGS sequence"/>
</dbReference>
<keyword evidence="5 8" id="KW-0812">Transmembrane</keyword>
<evidence type="ECO:0000256" key="3">
    <source>
        <dbReference type="ARBA" id="ARBA00022448"/>
    </source>
</evidence>
<reference evidence="12" key="1">
    <citation type="submission" date="2016-10" db="EMBL/GenBank/DDBJ databases">
        <authorList>
            <person name="Varghese N."/>
            <person name="Submissions S."/>
        </authorList>
    </citation>
    <scope>NUCLEOTIDE SEQUENCE [LARGE SCALE GENOMIC DNA]</scope>
    <source>
        <strain evidence="12">CPCC 202695</strain>
    </source>
</reference>
<dbReference type="CDD" id="cd06261">
    <property type="entry name" value="TM_PBP2"/>
    <property type="match status" value="1"/>
</dbReference>
<evidence type="ECO:0000256" key="7">
    <source>
        <dbReference type="ARBA" id="ARBA00023136"/>
    </source>
</evidence>
<feature type="transmembrane region" description="Helical" evidence="8">
    <location>
        <begin position="101"/>
        <end position="123"/>
    </location>
</feature>
<keyword evidence="3 8" id="KW-0813">Transport</keyword>
<gene>
    <name evidence="10" type="ORF">BCL57_002524</name>
    <name evidence="11" type="ORF">SAMN04489721_1650</name>
</gene>
<feature type="transmembrane region" description="Helical" evidence="8">
    <location>
        <begin position="209"/>
        <end position="234"/>
    </location>
</feature>
<evidence type="ECO:0000256" key="4">
    <source>
        <dbReference type="ARBA" id="ARBA00022475"/>
    </source>
</evidence>
<feature type="transmembrane region" description="Helical" evidence="8">
    <location>
        <begin position="34"/>
        <end position="61"/>
    </location>
</feature>
<evidence type="ECO:0000313" key="10">
    <source>
        <dbReference type="EMBL" id="MCP2368351.1"/>
    </source>
</evidence>
<evidence type="ECO:0000256" key="2">
    <source>
        <dbReference type="ARBA" id="ARBA00007069"/>
    </source>
</evidence>
<dbReference type="InterPro" id="IPR000515">
    <property type="entry name" value="MetI-like"/>
</dbReference>
<dbReference type="EMBL" id="SODL02000004">
    <property type="protein sequence ID" value="MCP2368351.1"/>
    <property type="molecule type" value="Genomic_DNA"/>
</dbReference>
<feature type="transmembrane region" description="Helical" evidence="8">
    <location>
        <begin position="268"/>
        <end position="286"/>
    </location>
</feature>
<evidence type="ECO:0000256" key="5">
    <source>
        <dbReference type="ARBA" id="ARBA00022692"/>
    </source>
</evidence>
<dbReference type="PANTHER" id="PTHR43848">
    <property type="entry name" value="PUTRESCINE TRANSPORT SYSTEM PERMEASE PROTEIN POTI"/>
    <property type="match status" value="1"/>
</dbReference>
<accession>A0A1H1TUF5</accession>
<reference evidence="10" key="3">
    <citation type="submission" date="2022-06" db="EMBL/GenBank/DDBJ databases">
        <title>Genomic Encyclopedia of Type Strains, Phase III (KMG-III): the genomes of soil and plant-associated and newly described type strains.</title>
        <authorList>
            <person name="Whitman W."/>
        </authorList>
    </citation>
    <scope>NUCLEOTIDE SEQUENCE</scope>
    <source>
        <strain evidence="10">CPCC 202695</strain>
    </source>
</reference>
<evidence type="ECO:0000256" key="6">
    <source>
        <dbReference type="ARBA" id="ARBA00022989"/>
    </source>
</evidence>
<proteinExistence type="inferred from homology"/>
<evidence type="ECO:0000256" key="8">
    <source>
        <dbReference type="RuleBase" id="RU363032"/>
    </source>
</evidence>
<dbReference type="Proteomes" id="UP000199482">
    <property type="component" value="Chromosome I"/>
</dbReference>
<feature type="domain" description="ABC transmembrane type-1" evidence="9">
    <location>
        <begin position="97"/>
        <end position="287"/>
    </location>
</feature>
<keyword evidence="13" id="KW-1185">Reference proteome</keyword>
<dbReference type="GO" id="GO:0055085">
    <property type="term" value="P:transmembrane transport"/>
    <property type="evidence" value="ECO:0007669"/>
    <property type="project" value="InterPro"/>
</dbReference>
<keyword evidence="4" id="KW-1003">Cell membrane</keyword>
<reference evidence="11" key="2">
    <citation type="submission" date="2016-10" db="EMBL/GenBank/DDBJ databases">
        <authorList>
            <person name="de Groot N.N."/>
        </authorList>
    </citation>
    <scope>NUCLEOTIDE SEQUENCE [LARGE SCALE GENOMIC DNA]</scope>
    <source>
        <strain evidence="11">CPCC 202695</strain>
    </source>
</reference>
<evidence type="ECO:0000313" key="12">
    <source>
        <dbReference type="Proteomes" id="UP000199482"/>
    </source>
</evidence>
<evidence type="ECO:0000256" key="1">
    <source>
        <dbReference type="ARBA" id="ARBA00004651"/>
    </source>
</evidence>
<dbReference type="STRING" id="589382.SAMN04489721_1650"/>
<dbReference type="InterPro" id="IPR035906">
    <property type="entry name" value="MetI-like_sf"/>
</dbReference>
<keyword evidence="7 8" id="KW-0472">Membrane</keyword>
<dbReference type="EMBL" id="LT629755">
    <property type="protein sequence ID" value="SDS63923.1"/>
    <property type="molecule type" value="Genomic_DNA"/>
</dbReference>
<name>A0A1H1TUF5_9MICO</name>
<feature type="transmembrane region" description="Helical" evidence="8">
    <location>
        <begin position="135"/>
        <end position="159"/>
    </location>
</feature>
<dbReference type="PANTHER" id="PTHR43848:SF2">
    <property type="entry name" value="PUTRESCINE TRANSPORT SYSTEM PERMEASE PROTEIN POTI"/>
    <property type="match status" value="1"/>
</dbReference>
<dbReference type="AlphaFoldDB" id="A0A1H1TUF5"/>
<evidence type="ECO:0000259" key="9">
    <source>
        <dbReference type="PROSITE" id="PS50928"/>
    </source>
</evidence>